<organism evidence="4 5">
    <name type="scientific">Gordonia rubripertincta</name>
    <name type="common">Rhodococcus corallinus</name>
    <dbReference type="NCBI Taxonomy" id="36822"/>
    <lineage>
        <taxon>Bacteria</taxon>
        <taxon>Bacillati</taxon>
        <taxon>Actinomycetota</taxon>
        <taxon>Actinomycetes</taxon>
        <taxon>Mycobacteriales</taxon>
        <taxon>Gordoniaceae</taxon>
        <taxon>Gordonia</taxon>
    </lineage>
</organism>
<evidence type="ECO:0000313" key="4">
    <source>
        <dbReference type="EMBL" id="MCZ4551806.1"/>
    </source>
</evidence>
<dbReference type="InterPro" id="IPR029303">
    <property type="entry name" value="CapF_C"/>
</dbReference>
<dbReference type="RefSeq" id="WP_301572705.1">
    <property type="nucleotide sequence ID" value="NZ_JAPWIE010000005.1"/>
</dbReference>
<evidence type="ECO:0000256" key="2">
    <source>
        <dbReference type="SAM" id="MobiDB-lite"/>
    </source>
</evidence>
<dbReference type="Gene3D" id="2.60.120.10">
    <property type="entry name" value="Jelly Rolls"/>
    <property type="match status" value="1"/>
</dbReference>
<dbReference type="InterPro" id="IPR011051">
    <property type="entry name" value="RmlC_Cupin_sf"/>
</dbReference>
<evidence type="ECO:0000256" key="1">
    <source>
        <dbReference type="ARBA" id="ARBA00010154"/>
    </source>
</evidence>
<feature type="domain" description="Capsular polysaccharide assembling protein CapF C-terminal" evidence="3">
    <location>
        <begin position="47"/>
        <end position="167"/>
    </location>
</feature>
<gene>
    <name evidence="4" type="ORF">O4213_17585</name>
</gene>
<dbReference type="PANTHER" id="PTHR21047">
    <property type="entry name" value="DTDP-6-DEOXY-D-GLUCOSE-3,5 EPIMERASE"/>
    <property type="match status" value="1"/>
</dbReference>
<dbReference type="EMBL" id="JAPWIE010000005">
    <property type="protein sequence ID" value="MCZ4551806.1"/>
    <property type="molecule type" value="Genomic_DNA"/>
</dbReference>
<name>A0ABT4N021_GORRU</name>
<sequence length="186" mass="21406">MTSDNSIETTPVNSSQPKRDEVSTSNDGAALVALPHGVTLHDCKVLSDDRGTLCEMFNPEWNWSEKPLTYSYYFTIRPGMIKGWGVHFKHEDRYFILAGDVELVLWDDRPDSPTKDEVFEIYLSDQDRRTVNIPEGVYHASRNIGTNDAVIVNFPTQLYDRSNPEKYRLPLDSDRVPYSFRSRPGW</sequence>
<dbReference type="SUPFAM" id="SSF51182">
    <property type="entry name" value="RmlC-like cupins"/>
    <property type="match status" value="1"/>
</dbReference>
<keyword evidence="5" id="KW-1185">Reference proteome</keyword>
<comment type="similarity">
    <text evidence="1">Belongs to the dTDP-4-dehydrorhamnose 3,5-epimerase family.</text>
</comment>
<evidence type="ECO:0000259" key="3">
    <source>
        <dbReference type="Pfam" id="PF14667"/>
    </source>
</evidence>
<dbReference type="Pfam" id="PF14667">
    <property type="entry name" value="Polysacc_synt_C"/>
    <property type="match status" value="1"/>
</dbReference>
<evidence type="ECO:0000313" key="5">
    <source>
        <dbReference type="Proteomes" id="UP001067235"/>
    </source>
</evidence>
<dbReference type="Proteomes" id="UP001067235">
    <property type="component" value="Unassembled WGS sequence"/>
</dbReference>
<proteinExistence type="inferred from homology"/>
<feature type="region of interest" description="Disordered" evidence="2">
    <location>
        <begin position="1"/>
        <end position="25"/>
    </location>
</feature>
<reference evidence="4" key="1">
    <citation type="submission" date="2022-12" db="EMBL/GenBank/DDBJ databases">
        <authorList>
            <person name="Krivoruchko A.V."/>
            <person name="Elkin A."/>
        </authorList>
    </citation>
    <scope>NUCLEOTIDE SEQUENCE</scope>
    <source>
        <strain evidence="4">IEGM 1388</strain>
    </source>
</reference>
<accession>A0ABT4N021</accession>
<feature type="compositionally biased region" description="Polar residues" evidence="2">
    <location>
        <begin position="1"/>
        <end position="16"/>
    </location>
</feature>
<protein>
    <submittedName>
        <fullName evidence="4">dTDP-4-dehydrorhamnose 3,5-epimerase family protein</fullName>
    </submittedName>
</protein>
<comment type="caution">
    <text evidence="4">The sequence shown here is derived from an EMBL/GenBank/DDBJ whole genome shotgun (WGS) entry which is preliminary data.</text>
</comment>
<dbReference type="PANTHER" id="PTHR21047:SF2">
    <property type="entry name" value="THYMIDINE DIPHOSPHO-4-KETO-RHAMNOSE 3,5-EPIMERASE"/>
    <property type="match status" value="1"/>
</dbReference>
<dbReference type="InterPro" id="IPR000888">
    <property type="entry name" value="RmlC-like"/>
</dbReference>
<dbReference type="InterPro" id="IPR014710">
    <property type="entry name" value="RmlC-like_jellyroll"/>
</dbReference>